<dbReference type="STRING" id="402385.SAMN05421848_2612"/>
<keyword evidence="12" id="KW-1185">Reference proteome</keyword>
<dbReference type="PRINTS" id="PR00998">
    <property type="entry name" value="CRBOXYPTASET"/>
</dbReference>
<keyword evidence="3 8" id="KW-0479">Metal-binding</keyword>
<comment type="cofactor">
    <cofactor evidence="9">
        <name>Zn(2+)</name>
        <dbReference type="ChEBI" id="CHEBI:29105"/>
    </cofactor>
    <text evidence="9">Binds 1 zinc ion per subunit.</text>
</comment>
<feature type="active site" description="Proton donor/acceptor" evidence="10">
    <location>
        <position position="265"/>
    </location>
</feature>
<feature type="binding site" evidence="9">
    <location>
        <position position="268"/>
    </location>
    <ligand>
        <name>Zn(2+)</name>
        <dbReference type="ChEBI" id="CHEBI:29105"/>
        <note>catalytic</note>
    </ligand>
</feature>
<dbReference type="EC" id="3.4.17.19" evidence="8"/>
<dbReference type="Gene3D" id="1.10.1370.30">
    <property type="match status" value="1"/>
</dbReference>
<comment type="catalytic activity">
    <reaction evidence="6 8">
        <text>Release of a C-terminal amino acid with broad specificity, except for -Pro.</text>
        <dbReference type="EC" id="3.4.17.19"/>
    </reaction>
</comment>
<dbReference type="OrthoDB" id="9772308at2"/>
<organism evidence="11 12">
    <name type="scientific">Kushneria avicenniae</name>
    <dbReference type="NCBI Taxonomy" id="402385"/>
    <lineage>
        <taxon>Bacteria</taxon>
        <taxon>Pseudomonadati</taxon>
        <taxon>Pseudomonadota</taxon>
        <taxon>Gammaproteobacteria</taxon>
        <taxon>Oceanospirillales</taxon>
        <taxon>Halomonadaceae</taxon>
        <taxon>Kushneria</taxon>
    </lineage>
</organism>
<evidence type="ECO:0000256" key="5">
    <source>
        <dbReference type="ARBA" id="ARBA00023049"/>
    </source>
</evidence>
<protein>
    <recommendedName>
        <fullName evidence="8">Metal-dependent carboxypeptidase</fullName>
        <ecNumber evidence="8">3.4.17.19</ecNumber>
    </recommendedName>
</protein>
<dbReference type="RefSeq" id="WP_090134756.1">
    <property type="nucleotide sequence ID" value="NZ_FOLY01000005.1"/>
</dbReference>
<reference evidence="12" key="1">
    <citation type="submission" date="2016-10" db="EMBL/GenBank/DDBJ databases">
        <authorList>
            <person name="Varghese N."/>
            <person name="Submissions S."/>
        </authorList>
    </citation>
    <scope>NUCLEOTIDE SEQUENCE [LARGE SCALE GENOMIC DNA]</scope>
    <source>
        <strain evidence="12">DSM 23439</strain>
    </source>
</reference>
<dbReference type="CDD" id="cd06460">
    <property type="entry name" value="M32_Taq"/>
    <property type="match status" value="1"/>
</dbReference>
<dbReference type="SUPFAM" id="SSF55486">
    <property type="entry name" value="Metalloproteases ('zincins'), catalytic domain"/>
    <property type="match status" value="1"/>
</dbReference>
<keyword evidence="9" id="KW-0862">Zinc</keyword>
<proteinExistence type="inferred from homology"/>
<dbReference type="Pfam" id="PF02074">
    <property type="entry name" value="Peptidase_M32"/>
    <property type="match status" value="1"/>
</dbReference>
<evidence type="ECO:0000313" key="12">
    <source>
        <dbReference type="Proteomes" id="UP000199046"/>
    </source>
</evidence>
<evidence type="ECO:0000256" key="9">
    <source>
        <dbReference type="PIRSR" id="PIRSR006615-1"/>
    </source>
</evidence>
<keyword evidence="4 8" id="KW-0378">Hydrolase</keyword>
<evidence type="ECO:0000256" key="8">
    <source>
        <dbReference type="PIRNR" id="PIRNR006615"/>
    </source>
</evidence>
<dbReference type="GO" id="GO:0006508">
    <property type="term" value="P:proteolysis"/>
    <property type="evidence" value="ECO:0007669"/>
    <property type="project" value="UniProtKB-UniRule"/>
</dbReference>
<comment type="similarity">
    <text evidence="7 8">Belongs to the peptidase M32 family.</text>
</comment>
<keyword evidence="5 8" id="KW-0482">Metalloprotease</keyword>
<evidence type="ECO:0000256" key="4">
    <source>
        <dbReference type="ARBA" id="ARBA00022801"/>
    </source>
</evidence>
<dbReference type="GO" id="GO:0004181">
    <property type="term" value="F:metallocarboxypeptidase activity"/>
    <property type="evidence" value="ECO:0007669"/>
    <property type="project" value="UniProtKB-UniRule"/>
</dbReference>
<evidence type="ECO:0000256" key="7">
    <source>
        <dbReference type="ARBA" id="ARBA00061580"/>
    </source>
</evidence>
<dbReference type="PROSITE" id="PS52034">
    <property type="entry name" value="PEPTIDASE_M32"/>
    <property type="match status" value="1"/>
</dbReference>
<dbReference type="GO" id="GO:0008270">
    <property type="term" value="F:zinc ion binding"/>
    <property type="evidence" value="ECO:0007669"/>
    <property type="project" value="UniProtKB-ARBA"/>
</dbReference>
<dbReference type="InterPro" id="IPR001333">
    <property type="entry name" value="Peptidase_M32_Taq"/>
</dbReference>
<dbReference type="PIRSF" id="PIRSF006615">
    <property type="entry name" value="Zn_crbxpep_Taq"/>
    <property type="match status" value="1"/>
</dbReference>
<feature type="binding site" evidence="9">
    <location>
        <position position="294"/>
    </location>
    <ligand>
        <name>Zn(2+)</name>
        <dbReference type="ChEBI" id="CHEBI:29105"/>
        <note>catalytic</note>
    </ligand>
</feature>
<evidence type="ECO:0000256" key="2">
    <source>
        <dbReference type="ARBA" id="ARBA00022670"/>
    </source>
</evidence>
<evidence type="ECO:0000256" key="6">
    <source>
        <dbReference type="ARBA" id="ARBA00052755"/>
    </source>
</evidence>
<gene>
    <name evidence="11" type="ORF">SAMN05421848_2612</name>
</gene>
<evidence type="ECO:0000313" key="11">
    <source>
        <dbReference type="EMBL" id="SFC74893.1"/>
    </source>
</evidence>
<dbReference type="PANTHER" id="PTHR34217:SF1">
    <property type="entry name" value="CARBOXYPEPTIDASE 1"/>
    <property type="match status" value="1"/>
</dbReference>
<evidence type="ECO:0000256" key="10">
    <source>
        <dbReference type="PIRSR" id="PIRSR006615-2"/>
    </source>
</evidence>
<evidence type="ECO:0000256" key="3">
    <source>
        <dbReference type="ARBA" id="ARBA00022723"/>
    </source>
</evidence>
<keyword evidence="2 8" id="KW-0645">Protease</keyword>
<sequence>MTSSTAYQQLEARFTRLHRYAHLGAMAGWDQLTLMPPGGNEARAEAMAELSVLVHDTLTAPETRRLLDETDAVALEDEQRANLREMTREVQDATVMPPALVEAQSLAGARCESIWRRCRPDNDWQGFLPAFREVVRLSREEAGIRAEALGCGRYEALLQKFEPGLTVAELDRIFNDMRQWLPELLSEVQAHQRERRIALPEGPFATEDQRRLGERVMRWLGFDFDHGRLDVSLHPFCGGVPEDVRLTTRYREDECLTALMGIIHETGHARYEQNLPPTWRHQPAGRARSMAVHESQSLSFEMQLGRSAPFIRTLQPWLVETFGDQPAFQAENLIRLAQQVEPGLIRVDADEVSYPAHILLRYDIERALIEGEIEVEDIPARWDEGMARLLGLDTRGNYRDGCLQDIHWTDGSFGYFPTYSLGAMLAAQLMAAARQAEPQLDARIAEGDPSLLLEWLRTHIWQQGSLLETSELIRQATGEALNPEYYRRHLRERYVDGK</sequence>
<evidence type="ECO:0000256" key="1">
    <source>
        <dbReference type="ARBA" id="ARBA00022645"/>
    </source>
</evidence>
<dbReference type="PANTHER" id="PTHR34217">
    <property type="entry name" value="METAL-DEPENDENT CARBOXYPEPTIDASE"/>
    <property type="match status" value="1"/>
</dbReference>
<dbReference type="Proteomes" id="UP000199046">
    <property type="component" value="Unassembled WGS sequence"/>
</dbReference>
<dbReference type="EMBL" id="FOLY01000005">
    <property type="protein sequence ID" value="SFC74893.1"/>
    <property type="molecule type" value="Genomic_DNA"/>
</dbReference>
<keyword evidence="1 8" id="KW-0121">Carboxypeptidase</keyword>
<name>A0A1I1LX44_9GAMM</name>
<dbReference type="AlphaFoldDB" id="A0A1I1LX44"/>
<accession>A0A1I1LX44</accession>
<feature type="binding site" evidence="9">
    <location>
        <position position="264"/>
    </location>
    <ligand>
        <name>Zn(2+)</name>
        <dbReference type="ChEBI" id="CHEBI:29105"/>
        <note>catalytic</note>
    </ligand>
</feature>
<dbReference type="FunFam" id="1.10.1370.30:FF:000003">
    <property type="entry name" value="Thermostable carboxypeptidase 1"/>
    <property type="match status" value="1"/>
</dbReference>
<comment type="function">
    <text evidence="8">Broad specificity carboxypetidase that releases amino acids sequentially from the C-terminus, including neutral, aromatic, polar and basic residues.</text>
</comment>